<dbReference type="PANTHER" id="PTHR31531:SF2">
    <property type="entry name" value="E3 UBIQUITIN-PROTEIN LIGASE E3D"/>
    <property type="match status" value="1"/>
</dbReference>
<keyword evidence="2" id="KW-1185">Reference proteome</keyword>
<proteinExistence type="predicted"/>
<sequence>MSAHARILIYAELLSNIRQISVGCSLPTACSSSTEASISPDGQRLTIRHEDEELYLQLPGTVTASPALPIPKIDSRSLSWRLPLAPGATHNFSAQPESQPVPWSASDLAPGCSVKCRKCENPIISEDTITVWKDLPSENWAEMMEFWHCHKPDTHDHDHDHAGDEQHLAGRGYGANSRISGQAGTGFVDLTSFLFFEKDCTNLTKAVTTAAPETQPAGSTNQGSPVNCSSCTTEIGVLHDERASVTLYKWQLTISSLTPEPRPQAQPSLANCVASMLTSTLSRSGCSKSIILPMNEVSSASPSAESLLHIWLFNRNISFTSSVLADESAVPAVKVLYRFVSREEADRLSESMTSDVQDITLPSPAVDGVRQLLGVSNEWLPEGDRRFKEWTVGLLEKWKA</sequence>
<comment type="caution">
    <text evidence="1">The sequence shown here is derived from an EMBL/GenBank/DDBJ whole genome shotgun (WGS) entry which is preliminary data.</text>
</comment>
<reference evidence="1 2" key="1">
    <citation type="journal article" date="2024" name="J. Plant Pathol.">
        <title>Sequence and assembly of the genome of Seiridium unicorne, isolate CBS 538.82, causal agent of cypress canker disease.</title>
        <authorList>
            <person name="Scali E."/>
            <person name="Rocca G.D."/>
            <person name="Danti R."/>
            <person name="Garbelotto M."/>
            <person name="Barberini S."/>
            <person name="Baroncelli R."/>
            <person name="Emiliani G."/>
        </authorList>
    </citation>
    <scope>NUCLEOTIDE SEQUENCE [LARGE SCALE GENOMIC DNA]</scope>
    <source>
        <strain evidence="1 2">BM-138-508</strain>
    </source>
</reference>
<gene>
    <name evidence="1" type="ORF">SUNI508_01594</name>
</gene>
<dbReference type="Pfam" id="PF09814">
    <property type="entry name" value="HECT_2"/>
    <property type="match status" value="1"/>
</dbReference>
<dbReference type="Proteomes" id="UP001408356">
    <property type="component" value="Unassembled WGS sequence"/>
</dbReference>
<dbReference type="EMBL" id="JARVKF010000396">
    <property type="protein sequence ID" value="KAK9417837.1"/>
    <property type="molecule type" value="Genomic_DNA"/>
</dbReference>
<accession>A0ABR2UTI4</accession>
<evidence type="ECO:0000313" key="2">
    <source>
        <dbReference type="Proteomes" id="UP001408356"/>
    </source>
</evidence>
<evidence type="ECO:0000313" key="1">
    <source>
        <dbReference type="EMBL" id="KAK9417837.1"/>
    </source>
</evidence>
<name>A0ABR2UTI4_9PEZI</name>
<protein>
    <submittedName>
        <fullName evidence="1">Ubiquitin-conjugating enzyme E2C-binding protein</fullName>
    </submittedName>
</protein>
<organism evidence="1 2">
    <name type="scientific">Seiridium unicorne</name>
    <dbReference type="NCBI Taxonomy" id="138068"/>
    <lineage>
        <taxon>Eukaryota</taxon>
        <taxon>Fungi</taxon>
        <taxon>Dikarya</taxon>
        <taxon>Ascomycota</taxon>
        <taxon>Pezizomycotina</taxon>
        <taxon>Sordariomycetes</taxon>
        <taxon>Xylariomycetidae</taxon>
        <taxon>Amphisphaeriales</taxon>
        <taxon>Sporocadaceae</taxon>
        <taxon>Seiridium</taxon>
    </lineage>
</organism>
<dbReference type="PANTHER" id="PTHR31531">
    <property type="entry name" value="E3 UBIQUITIN-PROTEIN LIGASE E3D FAMILY MEMBER"/>
    <property type="match status" value="1"/>
</dbReference>
<dbReference type="InterPro" id="IPR019193">
    <property type="entry name" value="UBQ-conj_enz_E2-bd_prot"/>
</dbReference>